<dbReference type="GO" id="GO:0005096">
    <property type="term" value="F:GTPase activator activity"/>
    <property type="evidence" value="ECO:0007669"/>
    <property type="project" value="UniProtKB-KW"/>
</dbReference>
<dbReference type="Pfam" id="PF00620">
    <property type="entry name" value="RhoGAP"/>
    <property type="match status" value="1"/>
</dbReference>
<dbReference type="SMART" id="SM00324">
    <property type="entry name" value="RhoGAP"/>
    <property type="match status" value="1"/>
</dbReference>
<feature type="domain" description="Rho-GAP" evidence="2">
    <location>
        <begin position="37"/>
        <end position="225"/>
    </location>
</feature>
<keyword evidence="3" id="KW-0808">Transferase</keyword>
<evidence type="ECO:0000259" key="2">
    <source>
        <dbReference type="PROSITE" id="PS50238"/>
    </source>
</evidence>
<proteinExistence type="predicted"/>
<protein>
    <submittedName>
        <fullName evidence="3">Phosphatidylinositol 3-kinase regulatory subunit alpha</fullName>
    </submittedName>
</protein>
<gene>
    <name evidence="3" type="ORF">D623_10035890</name>
</gene>
<dbReference type="Gene3D" id="1.10.555.10">
    <property type="entry name" value="Rho GTPase activation protein"/>
    <property type="match status" value="1"/>
</dbReference>
<keyword evidence="3" id="KW-0418">Kinase</keyword>
<dbReference type="GO" id="GO:0016301">
    <property type="term" value="F:kinase activity"/>
    <property type="evidence" value="ECO:0007669"/>
    <property type="project" value="UniProtKB-KW"/>
</dbReference>
<name>S7NY46_MYOBR</name>
<dbReference type="PANTHER" id="PTHR46075:SF5">
    <property type="entry name" value="PHOSPHATIDYLINOSITOL 3-KINASE REGULATORY SUBUNIT ALPHA"/>
    <property type="match status" value="1"/>
</dbReference>
<reference evidence="3 4" key="1">
    <citation type="journal article" date="2013" name="Nat. Commun.">
        <title>Genome analysis reveals insights into physiology and longevity of the Brandt's bat Myotis brandtii.</title>
        <authorList>
            <person name="Seim I."/>
            <person name="Fang X."/>
            <person name="Xiong Z."/>
            <person name="Lobanov A.V."/>
            <person name="Huang Z."/>
            <person name="Ma S."/>
            <person name="Feng Y."/>
            <person name="Turanov A.A."/>
            <person name="Zhu Y."/>
            <person name="Lenz T.L."/>
            <person name="Gerashchenko M.V."/>
            <person name="Fan D."/>
            <person name="Hee Yim S."/>
            <person name="Yao X."/>
            <person name="Jordan D."/>
            <person name="Xiong Y."/>
            <person name="Ma Y."/>
            <person name="Lyapunov A.N."/>
            <person name="Chen G."/>
            <person name="Kulakova O.I."/>
            <person name="Sun Y."/>
            <person name="Lee S.G."/>
            <person name="Bronson R.T."/>
            <person name="Moskalev A.A."/>
            <person name="Sunyaev S.R."/>
            <person name="Zhang G."/>
            <person name="Krogh A."/>
            <person name="Wang J."/>
            <person name="Gladyshev V.N."/>
        </authorList>
    </citation>
    <scope>NUCLEOTIDE SEQUENCE [LARGE SCALE GENOMIC DNA]</scope>
</reference>
<accession>S7NY46</accession>
<evidence type="ECO:0000256" key="1">
    <source>
        <dbReference type="ARBA" id="ARBA00022468"/>
    </source>
</evidence>
<dbReference type="PROSITE" id="PS50238">
    <property type="entry name" value="RHOGAP"/>
    <property type="match status" value="1"/>
</dbReference>
<evidence type="ECO:0000313" key="3">
    <source>
        <dbReference type="EMBL" id="EPQ02573.1"/>
    </source>
</evidence>
<keyword evidence="4" id="KW-1185">Reference proteome</keyword>
<dbReference type="InterPro" id="IPR000198">
    <property type="entry name" value="RhoGAP_dom"/>
</dbReference>
<dbReference type="SUPFAM" id="SSF48350">
    <property type="entry name" value="GTPase activation domain, GAP"/>
    <property type="match status" value="1"/>
</dbReference>
<dbReference type="CDD" id="cd04388">
    <property type="entry name" value="RhoGAP_p85"/>
    <property type="match status" value="1"/>
</dbReference>
<evidence type="ECO:0000313" key="4">
    <source>
        <dbReference type="Proteomes" id="UP000052978"/>
    </source>
</evidence>
<organism evidence="3 4">
    <name type="scientific">Myotis brandtii</name>
    <name type="common">Brandt's bat</name>
    <dbReference type="NCBI Taxonomy" id="109478"/>
    <lineage>
        <taxon>Eukaryota</taxon>
        <taxon>Metazoa</taxon>
        <taxon>Chordata</taxon>
        <taxon>Craniata</taxon>
        <taxon>Vertebrata</taxon>
        <taxon>Euteleostomi</taxon>
        <taxon>Mammalia</taxon>
        <taxon>Eutheria</taxon>
        <taxon>Laurasiatheria</taxon>
        <taxon>Chiroptera</taxon>
        <taxon>Yangochiroptera</taxon>
        <taxon>Vespertilionidae</taxon>
        <taxon>Myotis</taxon>
    </lineage>
</organism>
<dbReference type="GO" id="GO:0007165">
    <property type="term" value="P:signal transduction"/>
    <property type="evidence" value="ECO:0007669"/>
    <property type="project" value="InterPro"/>
</dbReference>
<dbReference type="InterPro" id="IPR008936">
    <property type="entry name" value="Rho_GTPase_activation_prot"/>
</dbReference>
<dbReference type="FunFam" id="1.10.555.10:FF:000035">
    <property type="entry name" value="Phosphatidylinositol 3-kinase regulatory subunit alpha"/>
    <property type="match status" value="1"/>
</dbReference>
<dbReference type="EMBL" id="KE161240">
    <property type="protein sequence ID" value="EPQ02573.1"/>
    <property type="molecule type" value="Genomic_DNA"/>
</dbReference>
<dbReference type="AlphaFoldDB" id="S7NY46"/>
<dbReference type="PANTHER" id="PTHR46075">
    <property type="entry name" value="CHIMERIN FAMILY MEMBER"/>
    <property type="match status" value="1"/>
</dbReference>
<keyword evidence="1" id="KW-0343">GTPase activation</keyword>
<dbReference type="Proteomes" id="UP000052978">
    <property type="component" value="Unassembled WGS sequence"/>
</dbReference>
<dbReference type="InterPro" id="IPR051854">
    <property type="entry name" value="Rho-type_GAP"/>
</dbReference>
<sequence>MEPVREGKRACKPEHPVASMDAEFIGAYSQKSLKPALTLPDLAEQFAPPDIAPPLLIKLVEAIEKKGLECSTLYRAQSSSNPAELRQLLDCDAASVDLETVDVQVLADAFKRYLSDLPNPVIPVAVYNEMISLAQEVQSSEDYLQLLKKLIRSPNIPHQYWLTLQYLLKHFFKLSQSSSKNLLTAGVLSELFSPLLFRFPAASSENAEPLRKVIEILISTEWSERQPAPVAA</sequence>